<evidence type="ECO:0000256" key="1">
    <source>
        <dbReference type="SAM" id="MobiDB-lite"/>
    </source>
</evidence>
<keyword evidence="2" id="KW-0732">Signal</keyword>
<feature type="compositionally biased region" description="Polar residues" evidence="1">
    <location>
        <begin position="96"/>
        <end position="108"/>
    </location>
</feature>
<dbReference type="AlphaFoldDB" id="A0AA88IYE0"/>
<reference evidence="3" key="1">
    <citation type="submission" date="2023-07" db="EMBL/GenBank/DDBJ databases">
        <title>draft genome sequence of fig (Ficus carica).</title>
        <authorList>
            <person name="Takahashi T."/>
            <person name="Nishimura K."/>
        </authorList>
    </citation>
    <scope>NUCLEOTIDE SEQUENCE</scope>
</reference>
<organism evidence="3 4">
    <name type="scientific">Ficus carica</name>
    <name type="common">Common fig</name>
    <dbReference type="NCBI Taxonomy" id="3494"/>
    <lineage>
        <taxon>Eukaryota</taxon>
        <taxon>Viridiplantae</taxon>
        <taxon>Streptophyta</taxon>
        <taxon>Embryophyta</taxon>
        <taxon>Tracheophyta</taxon>
        <taxon>Spermatophyta</taxon>
        <taxon>Magnoliopsida</taxon>
        <taxon>eudicotyledons</taxon>
        <taxon>Gunneridae</taxon>
        <taxon>Pentapetalae</taxon>
        <taxon>rosids</taxon>
        <taxon>fabids</taxon>
        <taxon>Rosales</taxon>
        <taxon>Moraceae</taxon>
        <taxon>Ficeae</taxon>
        <taxon>Ficus</taxon>
    </lineage>
</organism>
<protein>
    <submittedName>
        <fullName evidence="3">Uncharacterized protein</fullName>
    </submittedName>
</protein>
<evidence type="ECO:0000313" key="4">
    <source>
        <dbReference type="Proteomes" id="UP001187192"/>
    </source>
</evidence>
<name>A0AA88IYE0_FICCA</name>
<proteinExistence type="predicted"/>
<sequence length="108" mass="12199">MRFLKISFTILAFTLLLVSLVQADRISSDHDHFRDFAMENLGSKFETERFAPIPIGTNCDKEPLGGAPPVDHMEFSRSKLSWLRWEPNRLVPTGPNPTESPESPTVQS</sequence>
<accession>A0AA88IYE0</accession>
<feature type="chain" id="PRO_5041733169" evidence="2">
    <location>
        <begin position="24"/>
        <end position="108"/>
    </location>
</feature>
<keyword evidence="4" id="KW-1185">Reference proteome</keyword>
<evidence type="ECO:0000313" key="3">
    <source>
        <dbReference type="EMBL" id="GMN60573.1"/>
    </source>
</evidence>
<feature type="region of interest" description="Disordered" evidence="1">
    <location>
        <begin position="88"/>
        <end position="108"/>
    </location>
</feature>
<feature type="signal peptide" evidence="2">
    <location>
        <begin position="1"/>
        <end position="23"/>
    </location>
</feature>
<dbReference type="EMBL" id="BTGU01000100">
    <property type="protein sequence ID" value="GMN60573.1"/>
    <property type="molecule type" value="Genomic_DNA"/>
</dbReference>
<dbReference type="Proteomes" id="UP001187192">
    <property type="component" value="Unassembled WGS sequence"/>
</dbReference>
<evidence type="ECO:0000256" key="2">
    <source>
        <dbReference type="SAM" id="SignalP"/>
    </source>
</evidence>
<gene>
    <name evidence="3" type="ORF">TIFTF001_029661</name>
</gene>
<comment type="caution">
    <text evidence="3">The sequence shown here is derived from an EMBL/GenBank/DDBJ whole genome shotgun (WGS) entry which is preliminary data.</text>
</comment>